<reference evidence="1" key="1">
    <citation type="journal article" date="2015" name="Infect. Immun.">
        <title>An Invertron-Like Linear Plasmid Mediates Intracellular Survival and Virulence in Bovine Isolates of Rhodococcus equi.</title>
        <authorList>
            <person name="Valero-Rello A."/>
            <person name="Hapeshi A."/>
            <person name="Anastasi E."/>
            <person name="Alvarez S."/>
            <person name="Scortti M."/>
            <person name="Meijer W.G."/>
            <person name="MacArthur I."/>
            <person name="Vazquez-Boland J.A."/>
        </authorList>
    </citation>
    <scope>NUCLEOTIDE SEQUENCE</scope>
    <source>
        <strain evidence="2">PAM1571</strain>
        <strain evidence="1">PAM2012</strain>
        <plasmid evidence="2">pVAPN1571</plasmid>
        <plasmid evidence="1">pVAPN2012</plasmid>
    </source>
</reference>
<accession>A0A0F6YRH1</accession>
<dbReference type="RefSeq" id="WP_172685849.1">
    <property type="nucleotide sequence ID" value="NZ_AP024188.1"/>
</dbReference>
<geneLocation type="plasmid" evidence="2">
    <name>pVAPN1571</name>
</geneLocation>
<geneLocation type="plasmid" evidence="1">
    <name>pVAPN2012</name>
</geneLocation>
<protein>
    <submittedName>
        <fullName evidence="1">Uncharacterized protein</fullName>
    </submittedName>
</protein>
<keyword evidence="1" id="KW-0614">Plasmid</keyword>
<dbReference type="EMBL" id="KP851975">
    <property type="protein sequence ID" value="AKF16005.1"/>
    <property type="molecule type" value="Genomic_DNA"/>
</dbReference>
<organism evidence="1">
    <name type="scientific">Rhodococcus hoagii</name>
    <name type="common">Corynebacterium equii</name>
    <dbReference type="NCBI Taxonomy" id="43767"/>
    <lineage>
        <taxon>Bacteria</taxon>
        <taxon>Bacillati</taxon>
        <taxon>Actinomycetota</taxon>
        <taxon>Actinomycetes</taxon>
        <taxon>Mycobacteriales</taxon>
        <taxon>Nocardiaceae</taxon>
        <taxon>Prescottella</taxon>
    </lineage>
</organism>
<dbReference type="EMBL" id="KF439868">
    <property type="protein sequence ID" value="AKG90505.1"/>
    <property type="molecule type" value="Genomic_DNA"/>
</dbReference>
<evidence type="ECO:0000313" key="2">
    <source>
        <dbReference type="EMBL" id="AKG90505.1"/>
    </source>
</evidence>
<proteinExistence type="predicted"/>
<dbReference type="AlphaFoldDB" id="A0A0F6YRH1"/>
<evidence type="ECO:0000313" key="1">
    <source>
        <dbReference type="EMBL" id="AKF16005.1"/>
    </source>
</evidence>
<sequence>MTSSRSLRVTLEALAQGLAEPPASDDHSAVDRWTWFSGLYADQTWGLVAAIPGFPRIAADQIAGACRATASGTATVDQWRAIDSLAASGLAATQTRSLTLAWSAAIDTATDAFDYLAGHDFGGLEAILGAFEAVLTQYPAPVAAAFVDGALTAWARQLDPSLRRAA</sequence>
<name>A0A0F6YRH1_RHOHA</name>
<gene>
    <name evidence="1" type="ORF">pVAPN2012_0460</name>
    <name evidence="2" type="ORF">pVAPN_0460</name>
</gene>